<proteinExistence type="predicted"/>
<feature type="compositionally biased region" description="Basic and acidic residues" evidence="1">
    <location>
        <begin position="90"/>
        <end position="99"/>
    </location>
</feature>
<dbReference type="RefSeq" id="WP_120761355.1">
    <property type="nucleotide sequence ID" value="NZ_CP032630.1"/>
</dbReference>
<dbReference type="EMBL" id="CP032630">
    <property type="protein sequence ID" value="AYF97004.1"/>
    <property type="molecule type" value="Genomic_DNA"/>
</dbReference>
<keyword evidence="3" id="KW-1185">Reference proteome</keyword>
<name>A0A387B0J3_9MICO</name>
<dbReference type="AlphaFoldDB" id="A0A387B0J3"/>
<evidence type="ECO:0000256" key="1">
    <source>
        <dbReference type="SAM" id="MobiDB-lite"/>
    </source>
</evidence>
<dbReference type="KEGG" id="lyd:D7I47_01195"/>
<reference evidence="3" key="1">
    <citation type="submission" date="2018-09" db="EMBL/GenBank/DDBJ databases">
        <title>Genome sequencing of strain 2DFWR-13.</title>
        <authorList>
            <person name="Heo J."/>
            <person name="Kim S.-J."/>
            <person name="Kwon S.-W."/>
        </authorList>
    </citation>
    <scope>NUCLEOTIDE SEQUENCE [LARGE SCALE GENOMIC DNA]</scope>
    <source>
        <strain evidence="3">2DFWR-13</strain>
    </source>
</reference>
<gene>
    <name evidence="2" type="ORF">D7I47_01195</name>
</gene>
<dbReference type="Proteomes" id="UP000278886">
    <property type="component" value="Chromosome"/>
</dbReference>
<feature type="region of interest" description="Disordered" evidence="1">
    <location>
        <begin position="90"/>
        <end position="111"/>
    </location>
</feature>
<evidence type="ECO:0000313" key="2">
    <source>
        <dbReference type="EMBL" id="AYF97004.1"/>
    </source>
</evidence>
<sequence length="111" mass="12302">MPKHTQQPVDPAEITYGFSTITQHPLVEKLAQIVRSEAADEERRASCRMRLRGVVGPEWISRSYIARKLSSAQRDVLDDVLGEMVASGELESKAARSGDTDGTAYRKASRL</sequence>
<accession>A0A387B0J3</accession>
<organism evidence="2 3">
    <name type="scientific">Protaetiibacter intestinalis</name>
    <dbReference type="NCBI Taxonomy" id="2419774"/>
    <lineage>
        <taxon>Bacteria</taxon>
        <taxon>Bacillati</taxon>
        <taxon>Actinomycetota</taxon>
        <taxon>Actinomycetes</taxon>
        <taxon>Micrococcales</taxon>
        <taxon>Microbacteriaceae</taxon>
        <taxon>Protaetiibacter</taxon>
    </lineage>
</organism>
<protein>
    <submittedName>
        <fullName evidence="2">Uncharacterized protein</fullName>
    </submittedName>
</protein>
<evidence type="ECO:0000313" key="3">
    <source>
        <dbReference type="Proteomes" id="UP000278886"/>
    </source>
</evidence>